<sequence>MFVTDTACSMRAPHAEARHPTNDQVPAKPTVDPGELVTMAAETLQVLSTVADKARSLLGRPSGDVPDVFTQVNTVNQQMAAINLGALQLQNQEDYRRQCSEPVVARIVAMEDDGTQRIFFVSRVSPVLSRIADASLLSYRAPLGRLASLPVGGYETIMAPRGRRGFEIIERAAFRPEQGSGELDARDARGGARTRCVDDPVPARLARRRIGGRGGGGFPQQADRGRSCRC</sequence>
<organism evidence="2 3">
    <name type="scientific">Siccirubricoccus soli</name>
    <dbReference type="NCBI Taxonomy" id="2899147"/>
    <lineage>
        <taxon>Bacteria</taxon>
        <taxon>Pseudomonadati</taxon>
        <taxon>Pseudomonadota</taxon>
        <taxon>Alphaproteobacteria</taxon>
        <taxon>Acetobacterales</taxon>
        <taxon>Roseomonadaceae</taxon>
        <taxon>Siccirubricoccus</taxon>
    </lineage>
</organism>
<keyword evidence="3" id="KW-1185">Reference proteome</keyword>
<accession>A0ABT1D295</accession>
<feature type="region of interest" description="Disordered" evidence="1">
    <location>
        <begin position="208"/>
        <end position="230"/>
    </location>
</feature>
<name>A0ABT1D295_9PROT</name>
<dbReference type="Proteomes" id="UP001523392">
    <property type="component" value="Unassembled WGS sequence"/>
</dbReference>
<gene>
    <name evidence="2" type="ORF">JYK14_02975</name>
</gene>
<evidence type="ECO:0000256" key="1">
    <source>
        <dbReference type="SAM" id="MobiDB-lite"/>
    </source>
</evidence>
<evidence type="ECO:0000313" key="3">
    <source>
        <dbReference type="Proteomes" id="UP001523392"/>
    </source>
</evidence>
<evidence type="ECO:0008006" key="4">
    <source>
        <dbReference type="Google" id="ProtNLM"/>
    </source>
</evidence>
<feature type="region of interest" description="Disordered" evidence="1">
    <location>
        <begin position="1"/>
        <end position="26"/>
    </location>
</feature>
<dbReference type="EMBL" id="JAFIRR010000016">
    <property type="protein sequence ID" value="MCO6415140.1"/>
    <property type="molecule type" value="Genomic_DNA"/>
</dbReference>
<comment type="caution">
    <text evidence="2">The sequence shown here is derived from an EMBL/GenBank/DDBJ whole genome shotgun (WGS) entry which is preliminary data.</text>
</comment>
<dbReference type="RefSeq" id="WP_252951748.1">
    <property type="nucleotide sequence ID" value="NZ_JAFIRR010000016.1"/>
</dbReference>
<proteinExistence type="predicted"/>
<protein>
    <recommendedName>
        <fullName evidence="4">Transcription elongation factor GreA/GreB C-terminal domain-containing protein</fullName>
    </recommendedName>
</protein>
<reference evidence="2 3" key="1">
    <citation type="submission" date="2021-12" db="EMBL/GenBank/DDBJ databases">
        <title>Siccirubricoccus leaddurans sp. nov., a high concentration Zn2+ tolerance bacterium.</title>
        <authorList>
            <person name="Cao Y."/>
        </authorList>
    </citation>
    <scope>NUCLEOTIDE SEQUENCE [LARGE SCALE GENOMIC DNA]</scope>
    <source>
        <strain evidence="2 3">KC 17139</strain>
    </source>
</reference>
<evidence type="ECO:0000313" key="2">
    <source>
        <dbReference type="EMBL" id="MCO6415140.1"/>
    </source>
</evidence>